<dbReference type="EMBL" id="LT629740">
    <property type="protein sequence ID" value="SDS40678.1"/>
    <property type="molecule type" value="Genomic_DNA"/>
</dbReference>
<evidence type="ECO:0000256" key="1">
    <source>
        <dbReference type="SAM" id="Phobius"/>
    </source>
</evidence>
<keyword evidence="1" id="KW-1133">Transmembrane helix</keyword>
<evidence type="ECO:0008006" key="4">
    <source>
        <dbReference type="Google" id="ProtNLM"/>
    </source>
</evidence>
<dbReference type="Proteomes" id="UP000199679">
    <property type="component" value="Chromosome I"/>
</dbReference>
<dbReference type="Pfam" id="PF12725">
    <property type="entry name" value="DUF3810"/>
    <property type="match status" value="1"/>
</dbReference>
<feature type="transmembrane region" description="Helical" evidence="1">
    <location>
        <begin position="95"/>
        <end position="117"/>
    </location>
</feature>
<feature type="transmembrane region" description="Helical" evidence="1">
    <location>
        <begin position="12"/>
        <end position="30"/>
    </location>
</feature>
<evidence type="ECO:0000313" key="3">
    <source>
        <dbReference type="Proteomes" id="UP000199679"/>
    </source>
</evidence>
<dbReference type="OrthoDB" id="1048788at2"/>
<dbReference type="STRING" id="652787.SAMN05216490_1098"/>
<gene>
    <name evidence="2" type="ORF">SAMN05216490_1098</name>
</gene>
<dbReference type="RefSeq" id="WP_091370115.1">
    <property type="nucleotide sequence ID" value="NZ_LT629740.1"/>
</dbReference>
<accession>A0A1H1RYH8</accession>
<evidence type="ECO:0000313" key="2">
    <source>
        <dbReference type="EMBL" id="SDS40678.1"/>
    </source>
</evidence>
<dbReference type="AlphaFoldDB" id="A0A1H1RYH8"/>
<name>A0A1H1RYH8_MUCMA</name>
<keyword evidence="3" id="KW-1185">Reference proteome</keyword>
<keyword evidence="1" id="KW-0812">Transmembrane</keyword>
<sequence>MLNKKNKNVAKARIITIIILAFALFLLGLLEDHPQFIERYYSKGVYLFICRVFHPVFNLLPFSVGDVLYLVVIGFIIYYLVLLIRLLFKKQFKQAGILCLGMIMGVQIGMLAFYLLWGINYFRPSAAERLKLADTSYSTEELTSLTKILIDSANATRARVTTADLQQSNSTIRQTAIGAIRALSANSTDFYTYDPDVKLSLFTPLINMMGTSGYYNPFTSEAQMNYQMPVFIRPFVACHEMSHQMGYGAEDEANFVGFLAGINSKDRLLRYSAYHEAVDEFMRDIYMRDTVLNKQLKHRVSPTVHQDFVIEFNYWMAHESEINAVSSIFYDQFLKANNQPQGLKTYNQMVRLVISWYNRKNVH</sequence>
<reference evidence="2 3" key="1">
    <citation type="submission" date="2016-10" db="EMBL/GenBank/DDBJ databases">
        <authorList>
            <person name="de Groot N.N."/>
        </authorList>
    </citation>
    <scope>NUCLEOTIDE SEQUENCE [LARGE SCALE GENOMIC DNA]</scope>
    <source>
        <strain evidence="2 3">MP1X4</strain>
    </source>
</reference>
<keyword evidence="1" id="KW-0472">Membrane</keyword>
<organism evidence="2 3">
    <name type="scientific">Mucilaginibacter mallensis</name>
    <dbReference type="NCBI Taxonomy" id="652787"/>
    <lineage>
        <taxon>Bacteria</taxon>
        <taxon>Pseudomonadati</taxon>
        <taxon>Bacteroidota</taxon>
        <taxon>Sphingobacteriia</taxon>
        <taxon>Sphingobacteriales</taxon>
        <taxon>Sphingobacteriaceae</taxon>
        <taxon>Mucilaginibacter</taxon>
    </lineage>
</organism>
<feature type="transmembrane region" description="Helical" evidence="1">
    <location>
        <begin position="67"/>
        <end position="88"/>
    </location>
</feature>
<protein>
    <recommendedName>
        <fullName evidence="4">DUF3810 domain-containing protein</fullName>
    </recommendedName>
</protein>
<dbReference type="InterPro" id="IPR024294">
    <property type="entry name" value="DUF3810"/>
</dbReference>
<proteinExistence type="predicted"/>